<dbReference type="GO" id="GO:0003924">
    <property type="term" value="F:GTPase activity"/>
    <property type="evidence" value="ECO:0007669"/>
    <property type="project" value="InterPro"/>
</dbReference>
<reference evidence="4 5" key="1">
    <citation type="submission" date="2023-10" db="EMBL/GenBank/DDBJ databases">
        <title>Comparative genomics analysis reveals potential genetic determinants of host preference in Cryptosporidium xiaoi.</title>
        <authorList>
            <person name="Xiao L."/>
            <person name="Li J."/>
        </authorList>
    </citation>
    <scope>NUCLEOTIDE SEQUENCE [LARGE SCALE GENOMIC DNA]</scope>
    <source>
        <strain evidence="4 5">52996</strain>
    </source>
</reference>
<dbReference type="InterPro" id="IPR000795">
    <property type="entry name" value="T_Tr_GTP-bd_dom"/>
</dbReference>
<comment type="caution">
    <text evidence="4">The sequence shown here is derived from an EMBL/GenBank/DDBJ whole genome shotgun (WGS) entry which is preliminary data.</text>
</comment>
<feature type="domain" description="Tr-type G" evidence="3">
    <location>
        <begin position="105"/>
        <end position="334"/>
    </location>
</feature>
<keyword evidence="5" id="KW-1185">Reference proteome</keyword>
<evidence type="ECO:0000256" key="2">
    <source>
        <dbReference type="ARBA" id="ARBA00023134"/>
    </source>
</evidence>
<keyword evidence="2" id="KW-0342">GTP-binding</keyword>
<protein>
    <submittedName>
        <fullName evidence="4">HBS1 (RNA metabolism translation)</fullName>
    </submittedName>
</protein>
<evidence type="ECO:0000259" key="3">
    <source>
        <dbReference type="PROSITE" id="PS51722"/>
    </source>
</evidence>
<evidence type="ECO:0000256" key="1">
    <source>
        <dbReference type="ARBA" id="ARBA00022741"/>
    </source>
</evidence>
<keyword evidence="1" id="KW-0547">Nucleotide-binding</keyword>
<dbReference type="PRINTS" id="PR00315">
    <property type="entry name" value="ELONGATNFCT"/>
</dbReference>
<dbReference type="Proteomes" id="UP001311799">
    <property type="component" value="Unassembled WGS sequence"/>
</dbReference>
<proteinExistence type="predicted"/>
<gene>
    <name evidence="4" type="ORF">RS030_101619</name>
</gene>
<evidence type="ECO:0000313" key="4">
    <source>
        <dbReference type="EMBL" id="KAK6591152.1"/>
    </source>
</evidence>
<dbReference type="InterPro" id="IPR050100">
    <property type="entry name" value="TRAFAC_GTPase_members"/>
</dbReference>
<dbReference type="Pfam" id="PF00009">
    <property type="entry name" value="GTP_EFTU"/>
    <property type="match status" value="1"/>
</dbReference>
<dbReference type="InterPro" id="IPR027417">
    <property type="entry name" value="P-loop_NTPase"/>
</dbReference>
<dbReference type="AlphaFoldDB" id="A0AAV9Y2R8"/>
<dbReference type="PROSITE" id="PS51722">
    <property type="entry name" value="G_TR_2"/>
    <property type="match status" value="1"/>
</dbReference>
<accession>A0AAV9Y2R8</accession>
<dbReference type="EMBL" id="JAWDEY010000001">
    <property type="protein sequence ID" value="KAK6591152.1"/>
    <property type="molecule type" value="Genomic_DNA"/>
</dbReference>
<dbReference type="PANTHER" id="PTHR23115">
    <property type="entry name" value="TRANSLATION FACTOR"/>
    <property type="match status" value="1"/>
</dbReference>
<sequence>MGRQRSKHLDLTDDDYYDGYDSENDYDYCSEDEPGSNNKNNLVEFTSKKLLTNKKNNINLETKEINNIDKNGLVINPKIKSNNLLNNESNNKIKGDINVDMISNFRNYIFVILGHVDSGKSTLMGHLFVNLGYVEKSVIRKYFRESENVGKSSFAYAWVFDDTEDERERGITINVTAKNIKLDKNNSILTILDSPGHVEFIPTSFFATLASNNAIIVIDVNNYESGFIKGQTKEHISFALFSNVSNIIFTLNKMDKIEWDQNTYNNIVNNIKKYINDDLKELNKSNTNLFFIPVSAFVGVNICNKDECNTTANNNWYNGPTLFELLNNLSSTKFNNGKTEIKDKKCECSPIISNYNNKNKLIAYLFEIISINSNELKASIYLEYGMLKVGNQYTLLPSQSNIKCKSIFIDNESYNSYCGPVFITSVTFTCNIYPSVGNIVISNNNTNHHHLRNNNNHNNNSIDLFYPLFITKKVKVKLIKQLNSEYFINNNIIWNVPGKSFMIYFHCNSIPATLTLYKNNIYFFESDVDFVSYLRCSCNHTSNMGKVIVRFFGITAFIGETIL</sequence>
<organism evidence="4 5">
    <name type="scientific">Cryptosporidium xiaoi</name>
    <dbReference type="NCBI Taxonomy" id="659607"/>
    <lineage>
        <taxon>Eukaryota</taxon>
        <taxon>Sar</taxon>
        <taxon>Alveolata</taxon>
        <taxon>Apicomplexa</taxon>
        <taxon>Conoidasida</taxon>
        <taxon>Coccidia</taxon>
        <taxon>Eucoccidiorida</taxon>
        <taxon>Eimeriorina</taxon>
        <taxon>Cryptosporidiidae</taxon>
        <taxon>Cryptosporidium</taxon>
    </lineage>
</organism>
<dbReference type="SUPFAM" id="SSF52540">
    <property type="entry name" value="P-loop containing nucleoside triphosphate hydrolases"/>
    <property type="match status" value="1"/>
</dbReference>
<evidence type="ECO:0000313" key="5">
    <source>
        <dbReference type="Proteomes" id="UP001311799"/>
    </source>
</evidence>
<dbReference type="GO" id="GO:0005525">
    <property type="term" value="F:GTP binding"/>
    <property type="evidence" value="ECO:0007669"/>
    <property type="project" value="UniProtKB-KW"/>
</dbReference>
<name>A0AAV9Y2R8_9CRYT</name>
<dbReference type="Gene3D" id="3.40.50.300">
    <property type="entry name" value="P-loop containing nucleotide triphosphate hydrolases"/>
    <property type="match status" value="1"/>
</dbReference>